<evidence type="ECO:0000313" key="2">
    <source>
        <dbReference type="Proteomes" id="UP000032046"/>
    </source>
</evidence>
<comment type="caution">
    <text evidence="1">The sequence shown here is derived from an EMBL/GenBank/DDBJ whole genome shotgun (WGS) entry which is preliminary data.</text>
</comment>
<sequence length="71" mass="7424">MGCFPPLMINLISVANILKKNVSGIYLKHINPDGSLGLKGHAACPTGARCLPIMGNVLAPDGQNCCQAYAQ</sequence>
<accession>A0A0D0IW44</accession>
<keyword evidence="2" id="KW-1185">Reference proteome</keyword>
<dbReference type="Proteomes" id="UP000032046">
    <property type="component" value="Unassembled WGS sequence"/>
</dbReference>
<gene>
    <name evidence="1" type="ORF">ST44_02605</name>
</gene>
<proteinExistence type="predicted"/>
<reference evidence="1 2" key="1">
    <citation type="submission" date="2015-01" db="EMBL/GenBank/DDBJ databases">
        <title>Comparative genomics of non-oral Prevotella species.</title>
        <authorList>
            <person name="Accetto T."/>
            <person name="Nograsek B."/>
            <person name="Avgustin G."/>
        </authorList>
    </citation>
    <scope>NUCLEOTIDE SEQUENCE [LARGE SCALE GENOMIC DNA]</scope>
    <source>
        <strain evidence="1 2">P5-119</strain>
    </source>
</reference>
<protein>
    <submittedName>
        <fullName evidence="1">Uncharacterized protein</fullName>
    </submittedName>
</protein>
<dbReference type="AlphaFoldDB" id="A0A0D0IW44"/>
<organism evidence="1 2">
    <name type="scientific">Prevotella pectinovora</name>
    <dbReference type="NCBI Taxonomy" id="1602169"/>
    <lineage>
        <taxon>Bacteria</taxon>
        <taxon>Pseudomonadati</taxon>
        <taxon>Bacteroidota</taxon>
        <taxon>Bacteroidia</taxon>
        <taxon>Bacteroidales</taxon>
        <taxon>Prevotellaceae</taxon>
        <taxon>Prevotella</taxon>
    </lineage>
</organism>
<evidence type="ECO:0000313" key="1">
    <source>
        <dbReference type="EMBL" id="KIP64240.1"/>
    </source>
</evidence>
<dbReference type="EMBL" id="JXQK01000028">
    <property type="protein sequence ID" value="KIP64240.1"/>
    <property type="molecule type" value="Genomic_DNA"/>
</dbReference>
<name>A0A0D0IW44_9BACT</name>